<organism evidence="2 3">
    <name type="scientific">Botrytis porri</name>
    <dbReference type="NCBI Taxonomy" id="87229"/>
    <lineage>
        <taxon>Eukaryota</taxon>
        <taxon>Fungi</taxon>
        <taxon>Dikarya</taxon>
        <taxon>Ascomycota</taxon>
        <taxon>Pezizomycotina</taxon>
        <taxon>Leotiomycetes</taxon>
        <taxon>Helotiales</taxon>
        <taxon>Sclerotiniaceae</taxon>
        <taxon>Botrytis</taxon>
    </lineage>
</organism>
<dbReference type="EMBL" id="PQXO01000144">
    <property type="protein sequence ID" value="TGO88741.1"/>
    <property type="molecule type" value="Genomic_DNA"/>
</dbReference>
<evidence type="ECO:0000313" key="2">
    <source>
        <dbReference type="EMBL" id="TGO88741.1"/>
    </source>
</evidence>
<dbReference type="AlphaFoldDB" id="A0A4Z1KW59"/>
<accession>A0A4Z1KW59</accession>
<keyword evidence="1" id="KW-0472">Membrane</keyword>
<proteinExistence type="predicted"/>
<evidence type="ECO:0000313" key="3">
    <source>
        <dbReference type="Proteomes" id="UP000297280"/>
    </source>
</evidence>
<comment type="caution">
    <text evidence="2">The sequence shown here is derived from an EMBL/GenBank/DDBJ whole genome shotgun (WGS) entry which is preliminary data.</text>
</comment>
<feature type="transmembrane region" description="Helical" evidence="1">
    <location>
        <begin position="12"/>
        <end position="30"/>
    </location>
</feature>
<keyword evidence="3" id="KW-1185">Reference proteome</keyword>
<evidence type="ECO:0000256" key="1">
    <source>
        <dbReference type="SAM" id="Phobius"/>
    </source>
</evidence>
<keyword evidence="1" id="KW-1133">Transmembrane helix</keyword>
<gene>
    <name evidence="2" type="ORF">BPOR_0144g00110</name>
</gene>
<sequence>MFYRQINITVTPGLPLVLNGLAVIGLGRVVNSVKMVRYWYEATLFTWVIGGLHGTRDFANVRKAFLEAIGKRGQAEVS</sequence>
<name>A0A4Z1KW59_9HELO</name>
<dbReference type="Proteomes" id="UP000297280">
    <property type="component" value="Unassembled WGS sequence"/>
</dbReference>
<protein>
    <submittedName>
        <fullName evidence="2">Uncharacterized protein</fullName>
    </submittedName>
</protein>
<keyword evidence="1" id="KW-0812">Transmembrane</keyword>
<reference evidence="2 3" key="1">
    <citation type="submission" date="2017-12" db="EMBL/GenBank/DDBJ databases">
        <title>Comparative genomics of Botrytis spp.</title>
        <authorList>
            <person name="Valero-Jimenez C.A."/>
            <person name="Tapia P."/>
            <person name="Veloso J."/>
            <person name="Silva-Moreno E."/>
            <person name="Staats M."/>
            <person name="Valdes J.H."/>
            <person name="Van Kan J.A.L."/>
        </authorList>
    </citation>
    <scope>NUCLEOTIDE SEQUENCE [LARGE SCALE GENOMIC DNA]</scope>
    <source>
        <strain evidence="2 3">MUCL3349</strain>
    </source>
</reference>